<evidence type="ECO:0000313" key="2">
    <source>
        <dbReference type="Proteomes" id="UP001278500"/>
    </source>
</evidence>
<protein>
    <submittedName>
        <fullName evidence="1">Uncharacterized protein</fullName>
    </submittedName>
</protein>
<name>A0AAE0JG45_9PEZI</name>
<dbReference type="GeneID" id="87864057"/>
<reference evidence="1" key="1">
    <citation type="journal article" date="2023" name="Mol. Phylogenet. Evol.">
        <title>Genome-scale phylogeny and comparative genomics of the fungal order Sordariales.</title>
        <authorList>
            <person name="Hensen N."/>
            <person name="Bonometti L."/>
            <person name="Westerberg I."/>
            <person name="Brannstrom I.O."/>
            <person name="Guillou S."/>
            <person name="Cros-Aarteil S."/>
            <person name="Calhoun S."/>
            <person name="Haridas S."/>
            <person name="Kuo A."/>
            <person name="Mondo S."/>
            <person name="Pangilinan J."/>
            <person name="Riley R."/>
            <person name="LaButti K."/>
            <person name="Andreopoulos B."/>
            <person name="Lipzen A."/>
            <person name="Chen C."/>
            <person name="Yan M."/>
            <person name="Daum C."/>
            <person name="Ng V."/>
            <person name="Clum A."/>
            <person name="Steindorff A."/>
            <person name="Ohm R.A."/>
            <person name="Martin F."/>
            <person name="Silar P."/>
            <person name="Natvig D.O."/>
            <person name="Lalanne C."/>
            <person name="Gautier V."/>
            <person name="Ament-Velasquez S.L."/>
            <person name="Kruys A."/>
            <person name="Hutchinson M.I."/>
            <person name="Powell A.J."/>
            <person name="Barry K."/>
            <person name="Miller A.N."/>
            <person name="Grigoriev I.V."/>
            <person name="Debuchy R."/>
            <person name="Gladieux P."/>
            <person name="Hiltunen Thoren M."/>
            <person name="Johannesson H."/>
        </authorList>
    </citation>
    <scope>NUCLEOTIDE SEQUENCE</scope>
    <source>
        <strain evidence="1">CBS 560.94</strain>
    </source>
</reference>
<proteinExistence type="predicted"/>
<sequence length="204" mass="22701">MSIQPASNVAKRSDCRRCSIRLGCLNSGGCRFESRPNGSRCRCVGAGLRLTRLGPSRRPSQSGSCRWVCSLFDWLRSLLPLCMPARDPKSNRNSDMEHHWKGVTECLVGDGDALEHSLLGGFGDMGSDNWRFPFSANEQTCFTGTGGKSSRWVGAGSNGVVWTGRLWSGRPGFSMTCGRGERFWIEDSRKGRWAIWTDFTRHDD</sequence>
<accession>A0AAE0JG45</accession>
<reference evidence="1" key="2">
    <citation type="submission" date="2023-06" db="EMBL/GenBank/DDBJ databases">
        <authorList>
            <consortium name="Lawrence Berkeley National Laboratory"/>
            <person name="Haridas S."/>
            <person name="Hensen N."/>
            <person name="Bonometti L."/>
            <person name="Westerberg I."/>
            <person name="Brannstrom I.O."/>
            <person name="Guillou S."/>
            <person name="Cros-Aarteil S."/>
            <person name="Calhoun S."/>
            <person name="Kuo A."/>
            <person name="Mondo S."/>
            <person name="Pangilinan J."/>
            <person name="Riley R."/>
            <person name="Labutti K."/>
            <person name="Andreopoulos B."/>
            <person name="Lipzen A."/>
            <person name="Chen C."/>
            <person name="Yanf M."/>
            <person name="Daum C."/>
            <person name="Ng V."/>
            <person name="Clum A."/>
            <person name="Steindorff A."/>
            <person name="Ohm R."/>
            <person name="Martin F."/>
            <person name="Silar P."/>
            <person name="Natvig D."/>
            <person name="Lalanne C."/>
            <person name="Gautier V."/>
            <person name="Ament-Velasquez S.L."/>
            <person name="Kruys A."/>
            <person name="Hutchinson M.I."/>
            <person name="Powell A.J."/>
            <person name="Barry K."/>
            <person name="Miller A.N."/>
            <person name="Grigoriev I.V."/>
            <person name="Debuchy R."/>
            <person name="Gladieux P."/>
            <person name="Thoren M.H."/>
            <person name="Johannesson H."/>
        </authorList>
    </citation>
    <scope>NUCLEOTIDE SEQUENCE</scope>
    <source>
        <strain evidence="1">CBS 560.94</strain>
    </source>
</reference>
<dbReference type="Proteomes" id="UP001278500">
    <property type="component" value="Unassembled WGS sequence"/>
</dbReference>
<keyword evidence="2" id="KW-1185">Reference proteome</keyword>
<organism evidence="1 2">
    <name type="scientific">Neurospora tetraspora</name>
    <dbReference type="NCBI Taxonomy" id="94610"/>
    <lineage>
        <taxon>Eukaryota</taxon>
        <taxon>Fungi</taxon>
        <taxon>Dikarya</taxon>
        <taxon>Ascomycota</taxon>
        <taxon>Pezizomycotina</taxon>
        <taxon>Sordariomycetes</taxon>
        <taxon>Sordariomycetidae</taxon>
        <taxon>Sordariales</taxon>
        <taxon>Sordariaceae</taxon>
        <taxon>Neurospora</taxon>
    </lineage>
</organism>
<dbReference type="EMBL" id="JAUEPP010000004">
    <property type="protein sequence ID" value="KAK3345687.1"/>
    <property type="molecule type" value="Genomic_DNA"/>
</dbReference>
<dbReference type="AlphaFoldDB" id="A0AAE0JG45"/>
<comment type="caution">
    <text evidence="1">The sequence shown here is derived from an EMBL/GenBank/DDBJ whole genome shotgun (WGS) entry which is preliminary data.</text>
</comment>
<gene>
    <name evidence="1" type="ORF">B0H65DRAFT_467399</name>
</gene>
<evidence type="ECO:0000313" key="1">
    <source>
        <dbReference type="EMBL" id="KAK3345687.1"/>
    </source>
</evidence>
<dbReference type="RefSeq" id="XP_062682300.1">
    <property type="nucleotide sequence ID" value="XM_062826903.1"/>
</dbReference>